<sequence length="85" mass="9651">MLWVSQNFPIEFLQFRSKENNCSQKLPVNRREWTLRVSSVWTHEEVSGDPILILTSTSNGAFDSGSTSSRRRFIRPGFSTDSAVG</sequence>
<dbReference type="AlphaFoldDB" id="A0A8T0FHQ4"/>
<accession>A0A8T0FHQ4</accession>
<comment type="caution">
    <text evidence="1">The sequence shown here is derived from an EMBL/GenBank/DDBJ whole genome shotgun (WGS) entry which is preliminary data.</text>
</comment>
<evidence type="ECO:0000313" key="1">
    <source>
        <dbReference type="EMBL" id="KAF8790506.1"/>
    </source>
</evidence>
<evidence type="ECO:0000313" key="2">
    <source>
        <dbReference type="Proteomes" id="UP000807504"/>
    </source>
</evidence>
<organism evidence="1 2">
    <name type="scientific">Argiope bruennichi</name>
    <name type="common">Wasp spider</name>
    <name type="synonym">Aranea bruennichi</name>
    <dbReference type="NCBI Taxonomy" id="94029"/>
    <lineage>
        <taxon>Eukaryota</taxon>
        <taxon>Metazoa</taxon>
        <taxon>Ecdysozoa</taxon>
        <taxon>Arthropoda</taxon>
        <taxon>Chelicerata</taxon>
        <taxon>Arachnida</taxon>
        <taxon>Araneae</taxon>
        <taxon>Araneomorphae</taxon>
        <taxon>Entelegynae</taxon>
        <taxon>Araneoidea</taxon>
        <taxon>Araneidae</taxon>
        <taxon>Argiope</taxon>
    </lineage>
</organism>
<dbReference type="Proteomes" id="UP000807504">
    <property type="component" value="Unassembled WGS sequence"/>
</dbReference>
<dbReference type="EMBL" id="JABXBU010000011">
    <property type="protein sequence ID" value="KAF8790506.1"/>
    <property type="molecule type" value="Genomic_DNA"/>
</dbReference>
<keyword evidence="2" id="KW-1185">Reference proteome</keyword>
<reference evidence="1" key="1">
    <citation type="journal article" date="2020" name="bioRxiv">
        <title>Chromosome-level reference genome of the European wasp spider Argiope bruennichi: a resource for studies on range expansion and evolutionary adaptation.</title>
        <authorList>
            <person name="Sheffer M.M."/>
            <person name="Hoppe A."/>
            <person name="Krehenwinkel H."/>
            <person name="Uhl G."/>
            <person name="Kuss A.W."/>
            <person name="Jensen L."/>
            <person name="Jensen C."/>
            <person name="Gillespie R.G."/>
            <person name="Hoff K.J."/>
            <person name="Prost S."/>
        </authorList>
    </citation>
    <scope>NUCLEOTIDE SEQUENCE</scope>
</reference>
<name>A0A8T0FHQ4_ARGBR</name>
<proteinExistence type="predicted"/>
<protein>
    <submittedName>
        <fullName evidence="1">Uncharacterized protein</fullName>
    </submittedName>
</protein>
<gene>
    <name evidence="1" type="ORF">HNY73_005521</name>
</gene>
<reference evidence="1" key="2">
    <citation type="submission" date="2020-06" db="EMBL/GenBank/DDBJ databases">
        <authorList>
            <person name="Sheffer M."/>
        </authorList>
    </citation>
    <scope>NUCLEOTIDE SEQUENCE</scope>
</reference>